<organism evidence="1 2">
    <name type="scientific">Brachionus plicatilis</name>
    <name type="common">Marine rotifer</name>
    <name type="synonym">Brachionus muelleri</name>
    <dbReference type="NCBI Taxonomy" id="10195"/>
    <lineage>
        <taxon>Eukaryota</taxon>
        <taxon>Metazoa</taxon>
        <taxon>Spiralia</taxon>
        <taxon>Gnathifera</taxon>
        <taxon>Rotifera</taxon>
        <taxon>Eurotatoria</taxon>
        <taxon>Monogononta</taxon>
        <taxon>Pseudotrocha</taxon>
        <taxon>Ploima</taxon>
        <taxon>Brachionidae</taxon>
        <taxon>Brachionus</taxon>
    </lineage>
</organism>
<sequence>MATLFNKLPGLELVLAQINPNKMHLYRKWKKKSSSIFFSREFSAFHHLMCTDDSRLAVYKIKLLDTRFINSKHLSKTSSIKDMATVPFSRKHLILKIISIRHRVIKMIVKKP</sequence>
<accession>A0A3M7RB78</accession>
<comment type="caution">
    <text evidence="1">The sequence shown here is derived from an EMBL/GenBank/DDBJ whole genome shotgun (WGS) entry which is preliminary data.</text>
</comment>
<dbReference type="AlphaFoldDB" id="A0A3M7RB78"/>
<evidence type="ECO:0000313" key="2">
    <source>
        <dbReference type="Proteomes" id="UP000276133"/>
    </source>
</evidence>
<proteinExistence type="predicted"/>
<reference evidence="1 2" key="1">
    <citation type="journal article" date="2018" name="Sci. Rep.">
        <title>Genomic signatures of local adaptation to the degree of environmental predictability in rotifers.</title>
        <authorList>
            <person name="Franch-Gras L."/>
            <person name="Hahn C."/>
            <person name="Garcia-Roger E.M."/>
            <person name="Carmona M.J."/>
            <person name="Serra M."/>
            <person name="Gomez A."/>
        </authorList>
    </citation>
    <scope>NUCLEOTIDE SEQUENCE [LARGE SCALE GENOMIC DNA]</scope>
    <source>
        <strain evidence="1">HYR1</strain>
    </source>
</reference>
<dbReference type="Proteomes" id="UP000276133">
    <property type="component" value="Unassembled WGS sequence"/>
</dbReference>
<evidence type="ECO:0000313" key="1">
    <source>
        <dbReference type="EMBL" id="RNA20654.1"/>
    </source>
</evidence>
<gene>
    <name evidence="1" type="ORF">BpHYR1_006252</name>
</gene>
<keyword evidence="2" id="KW-1185">Reference proteome</keyword>
<name>A0A3M7RB78_BRAPC</name>
<protein>
    <submittedName>
        <fullName evidence="1">Uncharacterized protein</fullName>
    </submittedName>
</protein>
<dbReference type="EMBL" id="REGN01003809">
    <property type="protein sequence ID" value="RNA20654.1"/>
    <property type="molecule type" value="Genomic_DNA"/>
</dbReference>